<organism evidence="2 3">
    <name type="scientific">Sporichthya brevicatena</name>
    <dbReference type="NCBI Taxonomy" id="171442"/>
    <lineage>
        <taxon>Bacteria</taxon>
        <taxon>Bacillati</taxon>
        <taxon>Actinomycetota</taxon>
        <taxon>Actinomycetes</taxon>
        <taxon>Sporichthyales</taxon>
        <taxon>Sporichthyaceae</taxon>
        <taxon>Sporichthya</taxon>
    </lineage>
</organism>
<evidence type="ECO:0000259" key="1">
    <source>
        <dbReference type="SMART" id="SM00642"/>
    </source>
</evidence>
<dbReference type="InterPro" id="IPR006047">
    <property type="entry name" value="GH13_cat_dom"/>
</dbReference>
<dbReference type="InterPro" id="IPR012767">
    <property type="entry name" value="Trehalose_TreY"/>
</dbReference>
<dbReference type="PANTHER" id="PTHR10357">
    <property type="entry name" value="ALPHA-AMYLASE FAMILY MEMBER"/>
    <property type="match status" value="1"/>
</dbReference>
<protein>
    <submittedName>
        <fullName evidence="2">Malto-oligosyltrehalose synthase</fullName>
    </submittedName>
</protein>
<dbReference type="RefSeq" id="WP_344606698.1">
    <property type="nucleotide sequence ID" value="NZ_BAAAHE010000027.1"/>
</dbReference>
<dbReference type="InterPro" id="IPR013797">
    <property type="entry name" value="Maltooligo_trehalose_synth_4"/>
</dbReference>
<dbReference type="Pfam" id="PF00128">
    <property type="entry name" value="Alpha-amylase"/>
    <property type="match status" value="1"/>
</dbReference>
<dbReference type="PANTHER" id="PTHR10357:SF216">
    <property type="entry name" value="MALTOOLIGOSYL TREHALOSE SYNTHASE-RELATED"/>
    <property type="match status" value="1"/>
</dbReference>
<comment type="caution">
    <text evidence="2">The sequence shown here is derived from an EMBL/GenBank/DDBJ whole genome shotgun (WGS) entry which is preliminary data.</text>
</comment>
<dbReference type="NCBIfam" id="TIGR02401">
    <property type="entry name" value="trehalose_TreY"/>
    <property type="match status" value="1"/>
</dbReference>
<dbReference type="SUPFAM" id="SSF51445">
    <property type="entry name" value="(Trans)glycosidases"/>
    <property type="match status" value="1"/>
</dbReference>
<proteinExistence type="predicted"/>
<name>A0ABN1H214_9ACTN</name>
<sequence>MLTPGPLTATYRLQLNKDFTFVDAARAVDYLASLGISHLYLSPILQATPGSGHGYDVVDHTRLSDDLGGREAFDQLCAAAREAGLGIVVDVVPNHMAIPTPASLNVPLWSVLRDGPGSPFARWFDVDWTVPDRAMLMPLLGRRIGECLADGEITLDRSGSEPVIRYYDHVLPVRPGTEDLDLPTLLDRQWYRLAYWRVADEELNYRRFFDIDTLAALRVENDEVFADSHRLIGDLVKDGLIHGLRIDHPDGLADPTGYLTKLQELTGGCWVVVEKILEAEEELPRDWACAGTTGYDALLRAGGVFADPNGLQPLTEVWGRLITAEGDEDAAPYSTVVEEAKRTIVRDHLYAEVERLVSLLADICHDDINLRDHTRRGLHESLVELLVAMGVYRAYVPVGGPAPEVSERQLEAAAAVATQNLPEERHATVELIRDLALARRGRDVRRDEFVVRFQQTTGPVMAKGVEDTAFYRWYPLGFANEVGGTPDRAGVEPAEFHAFCARLQADWPETMTTLSTHDTKRGEDVRARLAVLTEIPEEWGRAVTAWRAIAAAYRSWEGWPDPATDYLLWQTLVGAWPISADRLVAYLEKATREAKLHTSWTSPDSDYDAGVKAFAQGVCADENLRAAIEAFVGMIAPHARAVSLGQKLVQLTMPGVPDVYQGAEFETLTLVDPDNRQPVDLDARRTVLADLDAGNPPKDLDAEKLLVTSRALRVRREHPEWFGPGAQYTPLDTPDHILGYLRSAGGPGGALVLALRLTVALERSGGLGDTAISLPPGTWTDSLTGRQFSGIVRCAELLTDLPVALLTSG</sequence>
<feature type="domain" description="Glycosyl hydrolase family 13 catalytic" evidence="1">
    <location>
        <begin position="8"/>
        <end position="713"/>
    </location>
</feature>
<keyword evidence="3" id="KW-1185">Reference proteome</keyword>
<dbReference type="Gene3D" id="1.10.150.200">
    <property type="entry name" value="Maltooligosyl trehalose synthase, domain 3"/>
    <property type="match status" value="1"/>
</dbReference>
<dbReference type="Gene3D" id="1.10.10.470">
    <property type="entry name" value="Maltooligosyl trehalose synthase, domain 4"/>
    <property type="match status" value="1"/>
</dbReference>
<gene>
    <name evidence="2" type="primary">treY</name>
    <name evidence="2" type="ORF">GCM10009547_32930</name>
</gene>
<dbReference type="Proteomes" id="UP001500957">
    <property type="component" value="Unassembled WGS sequence"/>
</dbReference>
<dbReference type="SMART" id="SM00642">
    <property type="entry name" value="Aamy"/>
    <property type="match status" value="1"/>
</dbReference>
<dbReference type="CDD" id="cd11336">
    <property type="entry name" value="AmyAc_MTSase"/>
    <property type="match status" value="1"/>
</dbReference>
<reference evidence="2 3" key="1">
    <citation type="journal article" date="2019" name="Int. J. Syst. Evol. Microbiol.">
        <title>The Global Catalogue of Microorganisms (GCM) 10K type strain sequencing project: providing services to taxonomists for standard genome sequencing and annotation.</title>
        <authorList>
            <consortium name="The Broad Institute Genomics Platform"/>
            <consortium name="The Broad Institute Genome Sequencing Center for Infectious Disease"/>
            <person name="Wu L."/>
            <person name="Ma J."/>
        </authorList>
    </citation>
    <scope>NUCLEOTIDE SEQUENCE [LARGE SCALE GENOMIC DNA]</scope>
    <source>
        <strain evidence="2 3">JCM 10671</strain>
    </source>
</reference>
<accession>A0ABN1H214</accession>
<dbReference type="Gene3D" id="3.20.20.80">
    <property type="entry name" value="Glycosidases"/>
    <property type="match status" value="1"/>
</dbReference>
<evidence type="ECO:0000313" key="2">
    <source>
        <dbReference type="EMBL" id="GAA0626838.1"/>
    </source>
</evidence>
<evidence type="ECO:0000313" key="3">
    <source>
        <dbReference type="Proteomes" id="UP001500957"/>
    </source>
</evidence>
<dbReference type="InterPro" id="IPR017853">
    <property type="entry name" value="GH"/>
</dbReference>
<dbReference type="EMBL" id="BAAAHE010000027">
    <property type="protein sequence ID" value="GAA0626838.1"/>
    <property type="molecule type" value="Genomic_DNA"/>
</dbReference>
<dbReference type="Gene3D" id="3.30.1590.10">
    <property type="entry name" value="Maltooligosyl trehalose synthase, domain 2"/>
    <property type="match status" value="1"/>
</dbReference>